<feature type="region of interest" description="Disordered" evidence="1">
    <location>
        <begin position="198"/>
        <end position="222"/>
    </location>
</feature>
<feature type="compositionally biased region" description="Pro residues" evidence="1">
    <location>
        <begin position="147"/>
        <end position="156"/>
    </location>
</feature>
<feature type="compositionally biased region" description="Basic residues" evidence="1">
    <location>
        <begin position="318"/>
        <end position="328"/>
    </location>
</feature>
<organism evidence="2 3">
    <name type="scientific">Scophthalmus maximus</name>
    <name type="common">Turbot</name>
    <name type="synonym">Psetta maxima</name>
    <dbReference type="NCBI Taxonomy" id="52904"/>
    <lineage>
        <taxon>Eukaryota</taxon>
        <taxon>Metazoa</taxon>
        <taxon>Chordata</taxon>
        <taxon>Craniata</taxon>
        <taxon>Vertebrata</taxon>
        <taxon>Euteleostomi</taxon>
        <taxon>Actinopterygii</taxon>
        <taxon>Neopterygii</taxon>
        <taxon>Teleostei</taxon>
        <taxon>Neoteleostei</taxon>
        <taxon>Acanthomorphata</taxon>
        <taxon>Carangaria</taxon>
        <taxon>Pleuronectiformes</taxon>
        <taxon>Pleuronectoidei</taxon>
        <taxon>Scophthalmidae</taxon>
        <taxon>Scophthalmus</taxon>
    </lineage>
</organism>
<reference evidence="2 3" key="1">
    <citation type="submission" date="2019-06" db="EMBL/GenBank/DDBJ databases">
        <title>Draft genomes of female and male turbot (Scophthalmus maximus).</title>
        <authorList>
            <person name="Xu H."/>
            <person name="Xu X.-W."/>
            <person name="Shao C."/>
            <person name="Chen S."/>
        </authorList>
    </citation>
    <scope>NUCLEOTIDE SEQUENCE [LARGE SCALE GENOMIC DNA]</scope>
    <source>
        <strain evidence="2">Ysfricsl-2016a</strain>
        <tissue evidence="2">Blood</tissue>
    </source>
</reference>
<evidence type="ECO:0000313" key="2">
    <source>
        <dbReference type="EMBL" id="KAF0041734.1"/>
    </source>
</evidence>
<evidence type="ECO:0000313" key="3">
    <source>
        <dbReference type="Proteomes" id="UP000438429"/>
    </source>
</evidence>
<gene>
    <name evidence="2" type="ORF">F2P81_005266</name>
</gene>
<dbReference type="Proteomes" id="UP000438429">
    <property type="component" value="Unassembled WGS sequence"/>
</dbReference>
<dbReference type="EMBL" id="VEVO01000005">
    <property type="protein sequence ID" value="KAF0041734.1"/>
    <property type="molecule type" value="Genomic_DNA"/>
</dbReference>
<feature type="region of interest" description="Disordered" evidence="1">
    <location>
        <begin position="141"/>
        <end position="160"/>
    </location>
</feature>
<evidence type="ECO:0000256" key="1">
    <source>
        <dbReference type="SAM" id="MobiDB-lite"/>
    </source>
</evidence>
<dbReference type="AlphaFoldDB" id="A0A6A4TET5"/>
<accession>A0A6A4TET5</accession>
<feature type="region of interest" description="Disordered" evidence="1">
    <location>
        <begin position="1"/>
        <end position="41"/>
    </location>
</feature>
<feature type="compositionally biased region" description="Basic residues" evidence="1">
    <location>
        <begin position="209"/>
        <end position="219"/>
    </location>
</feature>
<comment type="caution">
    <text evidence="2">The sequence shown here is derived from an EMBL/GenBank/DDBJ whole genome shotgun (WGS) entry which is preliminary data.</text>
</comment>
<name>A0A6A4TET5_SCOMX</name>
<feature type="compositionally biased region" description="Basic and acidic residues" evidence="1">
    <location>
        <begin position="199"/>
        <end position="208"/>
    </location>
</feature>
<proteinExistence type="predicted"/>
<sequence length="328" mass="35537">MAGQGDDGESTGLRVKLTTEEGRMTNHGTVPVRHQDDSSRVVRSPPLSFSATFSAFSLDSNPDLNAKPIYALCALSLLTAVDMNAAVSESLREKQGFSSFRPAPHSSPTATTDDSVSVSVFSGNVFSFLWSLLFSEVGKSLRAHTSGPPPAPPPPHSSGFCVFHTSLKRKESSPAAREQTPGITSVVKILTSAATATRTADEAEAAGRERRRTGLRSKKTSKDSKQGSELLFKYERCVDFGERIEEQRITASVPAVCFDAADNLCLRSLCHFTICWNKTHLPLSPRLSLVTTHRLVSLPAQRTTTSSSRAFHVPPSPSRRRGARSGFF</sequence>
<feature type="region of interest" description="Disordered" evidence="1">
    <location>
        <begin position="301"/>
        <end position="328"/>
    </location>
</feature>
<protein>
    <submittedName>
        <fullName evidence="2">Uncharacterized protein</fullName>
    </submittedName>
</protein>